<proteinExistence type="predicted"/>
<dbReference type="Proteomes" id="UP000184267">
    <property type="component" value="Unassembled WGS sequence"/>
</dbReference>
<dbReference type="AlphaFoldDB" id="A0A1M2VB70"/>
<evidence type="ECO:0000313" key="2">
    <source>
        <dbReference type="EMBL" id="OJT04868.1"/>
    </source>
</evidence>
<feature type="non-terminal residue" evidence="2">
    <location>
        <position position="1"/>
    </location>
</feature>
<dbReference type="STRING" id="154538.A0A1M2VB70"/>
<dbReference type="InterPro" id="IPR015943">
    <property type="entry name" value="WD40/YVTN_repeat-like_dom_sf"/>
</dbReference>
<organism evidence="2 3">
    <name type="scientific">Trametes pubescens</name>
    <name type="common">White-rot fungus</name>
    <dbReference type="NCBI Taxonomy" id="154538"/>
    <lineage>
        <taxon>Eukaryota</taxon>
        <taxon>Fungi</taxon>
        <taxon>Dikarya</taxon>
        <taxon>Basidiomycota</taxon>
        <taxon>Agaricomycotina</taxon>
        <taxon>Agaricomycetes</taxon>
        <taxon>Polyporales</taxon>
        <taxon>Polyporaceae</taxon>
        <taxon>Trametes</taxon>
    </lineage>
</organism>
<evidence type="ECO:0000313" key="3">
    <source>
        <dbReference type="Proteomes" id="UP000184267"/>
    </source>
</evidence>
<dbReference type="EMBL" id="MNAD01001514">
    <property type="protein sequence ID" value="OJT04868.1"/>
    <property type="molecule type" value="Genomic_DNA"/>
</dbReference>
<reference evidence="2 3" key="1">
    <citation type="submission" date="2016-10" db="EMBL/GenBank/DDBJ databases">
        <title>Genome sequence of the basidiomycete white-rot fungus Trametes pubescens.</title>
        <authorList>
            <person name="Makela M.R."/>
            <person name="Granchi Z."/>
            <person name="Peng M."/>
            <person name="De Vries R.P."/>
            <person name="Grigoriev I."/>
            <person name="Riley R."/>
            <person name="Hilden K."/>
        </authorList>
    </citation>
    <scope>NUCLEOTIDE SEQUENCE [LARGE SCALE GENOMIC DNA]</scope>
    <source>
        <strain evidence="2 3">FBCC735</strain>
    </source>
</reference>
<protein>
    <submittedName>
        <fullName evidence="2">Uncharacterized protein</fullName>
    </submittedName>
</protein>
<comment type="caution">
    <text evidence="2">The sequence shown here is derived from an EMBL/GenBank/DDBJ whole genome shotgun (WGS) entry which is preliminary data.</text>
</comment>
<keyword evidence="3" id="KW-1185">Reference proteome</keyword>
<dbReference type="OrthoDB" id="10248252at2759"/>
<gene>
    <name evidence="2" type="ORF">TRAPUB_4387</name>
</gene>
<name>A0A1M2VB70_TRAPU</name>
<feature type="compositionally biased region" description="Low complexity" evidence="1">
    <location>
        <begin position="166"/>
        <end position="177"/>
    </location>
</feature>
<accession>A0A1M2VB70</accession>
<evidence type="ECO:0000256" key="1">
    <source>
        <dbReference type="SAM" id="MobiDB-lite"/>
    </source>
</evidence>
<dbReference type="Gene3D" id="2.130.10.10">
    <property type="entry name" value="YVTN repeat-like/Quinoprotein amine dehydrogenase"/>
    <property type="match status" value="1"/>
</dbReference>
<feature type="region of interest" description="Disordered" evidence="1">
    <location>
        <begin position="159"/>
        <end position="180"/>
    </location>
</feature>
<sequence length="215" mass="23463">PETTYNLRQFDVRARLRKPVQTVALEPFADLTDKAAIDINSLALSADGLYLAAGRTDNWVDVYDARMLARGPLHAFAHEDSNKPDRRAMYGVVKTEWVCGAPYGVGLVSGGADGWPAIALGPVREGPQDAYLAELTPRQMRADAPGDPALDATRWQCRGRPQAVGPSSSRARPSASQRRCRRPAVRSRTLLIALGYPYLYELGVLEFLVLGNSLA</sequence>